<dbReference type="PANTHER" id="PTHR33558:SF1">
    <property type="entry name" value="GLUTAREDOXIN-LIKE PROTEIN C5ORF63 HOMOLOG"/>
    <property type="match status" value="1"/>
</dbReference>
<evidence type="ECO:0000313" key="2">
    <source>
        <dbReference type="Proteomes" id="UP000271031"/>
    </source>
</evidence>
<gene>
    <name evidence="1" type="ORF">EDM56_13655</name>
</gene>
<dbReference type="RefSeq" id="WP_122918463.1">
    <property type="nucleotide sequence ID" value="NZ_RHHQ01000011.1"/>
</dbReference>
<name>A0A3M8DJJ8_9BACL</name>
<organism evidence="1 2">
    <name type="scientific">Brevibacillus fluminis</name>
    <dbReference type="NCBI Taxonomy" id="511487"/>
    <lineage>
        <taxon>Bacteria</taxon>
        <taxon>Bacillati</taxon>
        <taxon>Bacillota</taxon>
        <taxon>Bacilli</taxon>
        <taxon>Bacillales</taxon>
        <taxon>Paenibacillaceae</taxon>
        <taxon>Brevibacillus</taxon>
    </lineage>
</organism>
<dbReference type="AlphaFoldDB" id="A0A3M8DJJ8"/>
<dbReference type="PANTHER" id="PTHR33558">
    <property type="entry name" value="GLUTAREDOXIN-LIKE PROTEIN C5ORF63 HOMOLOG"/>
    <property type="match status" value="1"/>
</dbReference>
<dbReference type="Proteomes" id="UP000271031">
    <property type="component" value="Unassembled WGS sequence"/>
</dbReference>
<dbReference type="InterPro" id="IPR008554">
    <property type="entry name" value="Glutaredoxin-like"/>
</dbReference>
<reference evidence="1 2" key="1">
    <citation type="submission" date="2018-10" db="EMBL/GenBank/DDBJ databases">
        <title>Phylogenomics of Brevibacillus.</title>
        <authorList>
            <person name="Dunlap C."/>
        </authorList>
    </citation>
    <scope>NUCLEOTIDE SEQUENCE [LARGE SCALE GENOMIC DNA]</scope>
    <source>
        <strain evidence="1 2">JCM 15716</strain>
    </source>
</reference>
<dbReference type="SUPFAM" id="SSF52833">
    <property type="entry name" value="Thioredoxin-like"/>
    <property type="match status" value="1"/>
</dbReference>
<sequence length="92" mass="10371">MGDTAMDITLYGRAGCHLCDDLERSIRRIGREIPLTLHVVDIHSDPALLEAYMFTIPVVAINGEQVFASIDSVLTEWELREELEKRVNGTRS</sequence>
<comment type="caution">
    <text evidence="1">The sequence shown here is derived from an EMBL/GenBank/DDBJ whole genome shotgun (WGS) entry which is preliminary data.</text>
</comment>
<dbReference type="InterPro" id="IPR036249">
    <property type="entry name" value="Thioredoxin-like_sf"/>
</dbReference>
<dbReference type="EMBL" id="RHHQ01000011">
    <property type="protein sequence ID" value="RNB87621.1"/>
    <property type="molecule type" value="Genomic_DNA"/>
</dbReference>
<dbReference type="Pfam" id="PF05768">
    <property type="entry name" value="Glrx-like"/>
    <property type="match status" value="1"/>
</dbReference>
<protein>
    <submittedName>
        <fullName evidence="1">Glutaredoxin family protein</fullName>
    </submittedName>
</protein>
<proteinExistence type="predicted"/>
<keyword evidence="2" id="KW-1185">Reference proteome</keyword>
<evidence type="ECO:0000313" key="1">
    <source>
        <dbReference type="EMBL" id="RNB87621.1"/>
    </source>
</evidence>
<dbReference type="OrthoDB" id="32865at2"/>
<dbReference type="Gene3D" id="3.40.30.10">
    <property type="entry name" value="Glutaredoxin"/>
    <property type="match status" value="1"/>
</dbReference>
<dbReference type="InterPro" id="IPR052565">
    <property type="entry name" value="Glutaredoxin-like_YDR286C"/>
</dbReference>
<accession>A0A3M8DJJ8</accession>